<sequence>MEVNYIAIYDDSPSAKYVYVSDSVQEVLGYAPNEMVGTEGYKLTHPDEREALRIIHTFNCTNQRVSCIVTNRILHKDGYYVTLDTVVNYCYNVIVCTCFVSNSARKRKMRTISADANYVIQPDGSIQTEAKIPSNISWTNFIQEPRFCLILNRYSELAYIVFATSRCEDMVCLNQIESIGTSLYDYVAREDYELVKEQIEVTKREDIIAKVKFRWLIPKQEPQALEAVISSTYDGLVMVLRFVEDVTVRGIV</sequence>
<evidence type="ECO:0000259" key="1">
    <source>
        <dbReference type="PROSITE" id="PS50112"/>
    </source>
</evidence>
<dbReference type="InterPro" id="IPR035965">
    <property type="entry name" value="PAS-like_dom_sf"/>
</dbReference>
<evidence type="ECO:0000313" key="2">
    <source>
        <dbReference type="EMBL" id="RCH88772.1"/>
    </source>
</evidence>
<dbReference type="SUPFAM" id="SSF55785">
    <property type="entry name" value="PYP-like sensor domain (PAS domain)"/>
    <property type="match status" value="2"/>
</dbReference>
<dbReference type="STRING" id="86630.A0A367JFM6"/>
<reference evidence="2 3" key="1">
    <citation type="journal article" date="2018" name="G3 (Bethesda)">
        <title>Phylogenetic and Phylogenomic Definition of Rhizopus Species.</title>
        <authorList>
            <person name="Gryganskyi A.P."/>
            <person name="Golan J."/>
            <person name="Dolatabadi S."/>
            <person name="Mondo S."/>
            <person name="Robb S."/>
            <person name="Idnurm A."/>
            <person name="Muszewska A."/>
            <person name="Steczkiewicz K."/>
            <person name="Masonjones S."/>
            <person name="Liao H.L."/>
            <person name="Gajdeczka M.T."/>
            <person name="Anike F."/>
            <person name="Vuek A."/>
            <person name="Anishchenko I.M."/>
            <person name="Voigt K."/>
            <person name="de Hoog G.S."/>
            <person name="Smith M.E."/>
            <person name="Heitman J."/>
            <person name="Vilgalys R."/>
            <person name="Stajich J.E."/>
        </authorList>
    </citation>
    <scope>NUCLEOTIDE SEQUENCE [LARGE SCALE GENOMIC DNA]</scope>
    <source>
        <strain evidence="2 3">CBS 357.93</strain>
    </source>
</reference>
<dbReference type="Gene3D" id="3.30.450.20">
    <property type="entry name" value="PAS domain"/>
    <property type="match status" value="2"/>
</dbReference>
<proteinExistence type="predicted"/>
<comment type="caution">
    <text evidence="2">The sequence shown here is derived from an EMBL/GenBank/DDBJ whole genome shotgun (WGS) entry which is preliminary data.</text>
</comment>
<dbReference type="EMBL" id="PJQL01001410">
    <property type="protein sequence ID" value="RCH88772.1"/>
    <property type="molecule type" value="Genomic_DNA"/>
</dbReference>
<gene>
    <name evidence="2" type="ORF">CU097_007746</name>
</gene>
<feature type="domain" description="PAS" evidence="1">
    <location>
        <begin position="1"/>
        <end position="53"/>
    </location>
</feature>
<dbReference type="PROSITE" id="PS50112">
    <property type="entry name" value="PAS"/>
    <property type="match status" value="1"/>
</dbReference>
<dbReference type="InterPro" id="IPR000014">
    <property type="entry name" value="PAS"/>
</dbReference>
<dbReference type="Pfam" id="PF08447">
    <property type="entry name" value="PAS_3"/>
    <property type="match status" value="1"/>
</dbReference>
<evidence type="ECO:0000313" key="3">
    <source>
        <dbReference type="Proteomes" id="UP000252139"/>
    </source>
</evidence>
<dbReference type="InterPro" id="IPR013655">
    <property type="entry name" value="PAS_fold_3"/>
</dbReference>
<accession>A0A367JFM6</accession>
<dbReference type="AlphaFoldDB" id="A0A367JFM6"/>
<keyword evidence="3" id="KW-1185">Reference proteome</keyword>
<dbReference type="OrthoDB" id="411251at2759"/>
<dbReference type="CDD" id="cd00130">
    <property type="entry name" value="PAS"/>
    <property type="match status" value="2"/>
</dbReference>
<dbReference type="Proteomes" id="UP000252139">
    <property type="component" value="Unassembled WGS sequence"/>
</dbReference>
<dbReference type="NCBIfam" id="TIGR00229">
    <property type="entry name" value="sensory_box"/>
    <property type="match status" value="1"/>
</dbReference>
<name>A0A367JFM6_RHIAZ</name>
<protein>
    <recommendedName>
        <fullName evidence="1">PAS domain-containing protein</fullName>
    </recommendedName>
</protein>
<organism evidence="2 3">
    <name type="scientific">Rhizopus azygosporus</name>
    <name type="common">Rhizopus microsporus var. azygosporus</name>
    <dbReference type="NCBI Taxonomy" id="86630"/>
    <lineage>
        <taxon>Eukaryota</taxon>
        <taxon>Fungi</taxon>
        <taxon>Fungi incertae sedis</taxon>
        <taxon>Mucoromycota</taxon>
        <taxon>Mucoromycotina</taxon>
        <taxon>Mucoromycetes</taxon>
        <taxon>Mucorales</taxon>
        <taxon>Mucorineae</taxon>
        <taxon>Rhizopodaceae</taxon>
        <taxon>Rhizopus</taxon>
    </lineage>
</organism>